<reference evidence="7" key="1">
    <citation type="journal article" date="2021" name="Mol. Ecol. Resour.">
        <title>Apolygus lucorum genome provides insights into omnivorousness and mesophyll feeding.</title>
        <authorList>
            <person name="Liu Y."/>
            <person name="Liu H."/>
            <person name="Wang H."/>
            <person name="Huang T."/>
            <person name="Liu B."/>
            <person name="Yang B."/>
            <person name="Yin L."/>
            <person name="Li B."/>
            <person name="Zhang Y."/>
            <person name="Zhang S."/>
            <person name="Jiang F."/>
            <person name="Zhang X."/>
            <person name="Ren Y."/>
            <person name="Wang B."/>
            <person name="Wang S."/>
            <person name="Lu Y."/>
            <person name="Wu K."/>
            <person name="Fan W."/>
            <person name="Wang G."/>
        </authorList>
    </citation>
    <scope>NUCLEOTIDE SEQUENCE</scope>
    <source>
        <strain evidence="7">12Hb</strain>
    </source>
</reference>
<keyword evidence="8" id="KW-1185">Reference proteome</keyword>
<dbReference type="EMBL" id="WIXP02000001">
    <property type="protein sequence ID" value="KAF6216301.1"/>
    <property type="molecule type" value="Genomic_DNA"/>
</dbReference>
<evidence type="ECO:0000256" key="4">
    <source>
        <dbReference type="ARBA" id="ARBA00022729"/>
    </source>
</evidence>
<dbReference type="PANTHER" id="PTHR13234">
    <property type="entry name" value="GAMMA-INTERFERON INDUCIBLE LYSOSOMAL THIOL REDUCTASE GILT"/>
    <property type="match status" value="1"/>
</dbReference>
<comment type="caution">
    <text evidence="7">The sequence shown here is derived from an EMBL/GenBank/DDBJ whole genome shotgun (WGS) entry which is preliminary data.</text>
</comment>
<keyword evidence="3" id="KW-0964">Secreted</keyword>
<dbReference type="OrthoDB" id="958254at2759"/>
<comment type="similarity">
    <text evidence="2">Belongs to the GILT family.</text>
</comment>
<accession>A0A8S9Y6T4</accession>
<proteinExistence type="inferred from homology"/>
<dbReference type="InterPro" id="IPR004911">
    <property type="entry name" value="Interferon-induced_GILT"/>
</dbReference>
<evidence type="ECO:0000313" key="7">
    <source>
        <dbReference type="EMBL" id="KAF6216301.1"/>
    </source>
</evidence>
<evidence type="ECO:0000256" key="2">
    <source>
        <dbReference type="ARBA" id="ARBA00005679"/>
    </source>
</evidence>
<keyword evidence="4 6" id="KW-0732">Signal</keyword>
<protein>
    <recommendedName>
        <fullName evidence="9">Gamma-interferon-inducible lysosomal thiol reductase</fullName>
    </recommendedName>
</protein>
<feature type="signal peptide" evidence="6">
    <location>
        <begin position="1"/>
        <end position="21"/>
    </location>
</feature>
<organism evidence="7 8">
    <name type="scientific">Apolygus lucorum</name>
    <name type="common">Small green plant bug</name>
    <name type="synonym">Lygocoris lucorum</name>
    <dbReference type="NCBI Taxonomy" id="248454"/>
    <lineage>
        <taxon>Eukaryota</taxon>
        <taxon>Metazoa</taxon>
        <taxon>Ecdysozoa</taxon>
        <taxon>Arthropoda</taxon>
        <taxon>Hexapoda</taxon>
        <taxon>Insecta</taxon>
        <taxon>Pterygota</taxon>
        <taxon>Neoptera</taxon>
        <taxon>Paraneoptera</taxon>
        <taxon>Hemiptera</taxon>
        <taxon>Heteroptera</taxon>
        <taxon>Panheteroptera</taxon>
        <taxon>Cimicomorpha</taxon>
        <taxon>Miridae</taxon>
        <taxon>Mirini</taxon>
        <taxon>Apolygus</taxon>
    </lineage>
</organism>
<evidence type="ECO:0000256" key="6">
    <source>
        <dbReference type="SAM" id="SignalP"/>
    </source>
</evidence>
<name>A0A8S9Y6T4_APOLU</name>
<dbReference type="Proteomes" id="UP000466442">
    <property type="component" value="Linkage Group LG1"/>
</dbReference>
<feature type="chain" id="PRO_5035817745" description="Gamma-interferon-inducible lysosomal thiol reductase" evidence="6">
    <location>
        <begin position="22"/>
        <end position="216"/>
    </location>
</feature>
<comment type="subcellular location">
    <subcellularLocation>
        <location evidence="1">Secreted</location>
    </subcellularLocation>
</comment>
<evidence type="ECO:0000256" key="3">
    <source>
        <dbReference type="ARBA" id="ARBA00022525"/>
    </source>
</evidence>
<dbReference type="PANTHER" id="PTHR13234:SF8">
    <property type="entry name" value="GAMMA-INTERFERON-INDUCIBLE LYSOSOMAL THIOL REDUCTASE"/>
    <property type="match status" value="1"/>
</dbReference>
<dbReference type="AlphaFoldDB" id="A0A8S9Y6T4"/>
<evidence type="ECO:0000256" key="5">
    <source>
        <dbReference type="ARBA" id="ARBA00023180"/>
    </source>
</evidence>
<sequence length="216" mass="23924">MITLSYLGVIATIISTQSVLSSDTVRLDVYYEGQCPDSYNFFVDQLRPVSKELDNYVESNLVPFGKEKITRVGDDVTFTCQHGATECLLNKIHACALARVQGTNLKRVLLASCLFDHYKTPEIAGKTCSPIYGLDWDDVLSCADGSEGSKLMEMYGNETDSLKPPLTYVPLVIVNKERGDANFQNETTCNLKKVICEELAKVKTTPDACKPNYLVS</sequence>
<dbReference type="GO" id="GO:0005576">
    <property type="term" value="C:extracellular region"/>
    <property type="evidence" value="ECO:0007669"/>
    <property type="project" value="UniProtKB-SubCell"/>
</dbReference>
<evidence type="ECO:0000313" key="8">
    <source>
        <dbReference type="Proteomes" id="UP000466442"/>
    </source>
</evidence>
<evidence type="ECO:0000256" key="1">
    <source>
        <dbReference type="ARBA" id="ARBA00004613"/>
    </source>
</evidence>
<keyword evidence="5" id="KW-0325">Glycoprotein</keyword>
<dbReference type="Pfam" id="PF03227">
    <property type="entry name" value="GILT"/>
    <property type="match status" value="1"/>
</dbReference>
<evidence type="ECO:0008006" key="9">
    <source>
        <dbReference type="Google" id="ProtNLM"/>
    </source>
</evidence>
<gene>
    <name evidence="7" type="ORF">GE061_000641</name>
</gene>
<dbReference type="GO" id="GO:0016671">
    <property type="term" value="F:oxidoreductase activity, acting on a sulfur group of donors, disulfide as acceptor"/>
    <property type="evidence" value="ECO:0007669"/>
    <property type="project" value="InterPro"/>
</dbReference>